<keyword evidence="6 8" id="KW-1133">Transmembrane helix</keyword>
<feature type="transmembrane region" description="Helical" evidence="8">
    <location>
        <begin position="72"/>
        <end position="89"/>
    </location>
</feature>
<evidence type="ECO:0000256" key="8">
    <source>
        <dbReference type="RuleBase" id="RU363041"/>
    </source>
</evidence>
<sequence>MEVGLFILLIFTASLLQTSTGFGFSIVATPFLLLLFDARDAIQLNLILSLFISLTLFKNIRSDIDRGVLKRFISGSVIGLPIGMMVFSFSNIDYLKIAIGILILLLTVLLLLKFRIGQTRGRDRIVGAISGSLTTSIGMPGPPLLLYFSGTETEKAKLRGTTLAYYLFIYFFSLVVQIFAAGTSNKVWLYALCALPIVLLGQLAGQYLFSRINQKMFQLFTYAILLFTGAYLLFNT</sequence>
<dbReference type="InterPro" id="IPR052017">
    <property type="entry name" value="TSUP"/>
</dbReference>
<feature type="transmembrane region" description="Helical" evidence="8">
    <location>
        <begin position="216"/>
        <end position="234"/>
    </location>
</feature>
<dbReference type="PANTHER" id="PTHR30269">
    <property type="entry name" value="TRANSMEMBRANE PROTEIN YFCA"/>
    <property type="match status" value="1"/>
</dbReference>
<evidence type="ECO:0000256" key="1">
    <source>
        <dbReference type="ARBA" id="ARBA00004651"/>
    </source>
</evidence>
<dbReference type="RefSeq" id="WP_336824521.1">
    <property type="nucleotide sequence ID" value="NZ_JBHTLT010000037.1"/>
</dbReference>
<accession>A0ABW3U067</accession>
<comment type="similarity">
    <text evidence="2 8">Belongs to the 4-toluene sulfonate uptake permease (TSUP) (TC 2.A.102) family.</text>
</comment>
<keyword evidence="7 8" id="KW-0472">Membrane</keyword>
<dbReference type="Pfam" id="PF01925">
    <property type="entry name" value="TauE"/>
    <property type="match status" value="1"/>
</dbReference>
<dbReference type="PANTHER" id="PTHR30269:SF37">
    <property type="entry name" value="MEMBRANE TRANSPORTER PROTEIN"/>
    <property type="match status" value="1"/>
</dbReference>
<reference evidence="10" key="1">
    <citation type="journal article" date="2019" name="Int. J. Syst. Evol. Microbiol.">
        <title>The Global Catalogue of Microorganisms (GCM) 10K type strain sequencing project: providing services to taxonomists for standard genome sequencing and annotation.</title>
        <authorList>
            <consortium name="The Broad Institute Genomics Platform"/>
            <consortium name="The Broad Institute Genome Sequencing Center for Infectious Disease"/>
            <person name="Wu L."/>
            <person name="Ma J."/>
        </authorList>
    </citation>
    <scope>NUCLEOTIDE SEQUENCE [LARGE SCALE GENOMIC DNA]</scope>
    <source>
        <strain evidence="10">CCUG 53915</strain>
    </source>
</reference>
<keyword evidence="5 8" id="KW-0812">Transmembrane</keyword>
<comment type="caution">
    <text evidence="9">The sequence shown here is derived from an EMBL/GenBank/DDBJ whole genome shotgun (WGS) entry which is preliminary data.</text>
</comment>
<gene>
    <name evidence="9" type="ORF">ACFQ38_07710</name>
</gene>
<dbReference type="EMBL" id="JBHTLT010000037">
    <property type="protein sequence ID" value="MFD1204987.1"/>
    <property type="molecule type" value="Genomic_DNA"/>
</dbReference>
<evidence type="ECO:0000256" key="5">
    <source>
        <dbReference type="ARBA" id="ARBA00022692"/>
    </source>
</evidence>
<evidence type="ECO:0000256" key="7">
    <source>
        <dbReference type="ARBA" id="ARBA00023136"/>
    </source>
</evidence>
<keyword evidence="3" id="KW-0813">Transport</keyword>
<feature type="transmembrane region" description="Helical" evidence="8">
    <location>
        <begin position="187"/>
        <end position="209"/>
    </location>
</feature>
<keyword evidence="10" id="KW-1185">Reference proteome</keyword>
<evidence type="ECO:0000256" key="2">
    <source>
        <dbReference type="ARBA" id="ARBA00009142"/>
    </source>
</evidence>
<feature type="transmembrane region" description="Helical" evidence="8">
    <location>
        <begin position="163"/>
        <end position="181"/>
    </location>
</feature>
<evidence type="ECO:0000256" key="6">
    <source>
        <dbReference type="ARBA" id="ARBA00022989"/>
    </source>
</evidence>
<evidence type="ECO:0000256" key="4">
    <source>
        <dbReference type="ARBA" id="ARBA00022475"/>
    </source>
</evidence>
<dbReference type="InterPro" id="IPR002781">
    <property type="entry name" value="TM_pro_TauE-like"/>
</dbReference>
<comment type="subcellular location">
    <subcellularLocation>
        <location evidence="1 8">Cell membrane</location>
        <topology evidence="1 8">Multi-pass membrane protein</topology>
    </subcellularLocation>
</comment>
<protein>
    <recommendedName>
        <fullName evidence="8">Probable membrane transporter protein</fullName>
    </recommendedName>
</protein>
<keyword evidence="4 8" id="KW-1003">Cell membrane</keyword>
<feature type="transmembrane region" description="Helical" evidence="8">
    <location>
        <begin position="95"/>
        <end position="114"/>
    </location>
</feature>
<evidence type="ECO:0000313" key="9">
    <source>
        <dbReference type="EMBL" id="MFD1204987.1"/>
    </source>
</evidence>
<organism evidence="9 10">
    <name type="scientific">Sporosarcina contaminans</name>
    <dbReference type="NCBI Taxonomy" id="633403"/>
    <lineage>
        <taxon>Bacteria</taxon>
        <taxon>Bacillati</taxon>
        <taxon>Bacillota</taxon>
        <taxon>Bacilli</taxon>
        <taxon>Bacillales</taxon>
        <taxon>Caryophanaceae</taxon>
        <taxon>Sporosarcina</taxon>
    </lineage>
</organism>
<evidence type="ECO:0000256" key="3">
    <source>
        <dbReference type="ARBA" id="ARBA00022448"/>
    </source>
</evidence>
<dbReference type="Proteomes" id="UP001597231">
    <property type="component" value="Unassembled WGS sequence"/>
</dbReference>
<feature type="transmembrane region" description="Helical" evidence="8">
    <location>
        <begin position="41"/>
        <end position="60"/>
    </location>
</feature>
<evidence type="ECO:0000313" key="10">
    <source>
        <dbReference type="Proteomes" id="UP001597231"/>
    </source>
</evidence>
<proteinExistence type="inferred from homology"/>
<name>A0ABW3U067_9BACL</name>